<name>A0A3B0W2P8_9ZZZZ</name>
<dbReference type="EMBL" id="UOFA01000202">
    <property type="protein sequence ID" value="VAW45552.1"/>
    <property type="molecule type" value="Genomic_DNA"/>
</dbReference>
<gene>
    <name evidence="1" type="ORF">MNBD_GAMMA02-1768</name>
</gene>
<accession>A0A3B0W2P8</accession>
<organism evidence="1">
    <name type="scientific">hydrothermal vent metagenome</name>
    <dbReference type="NCBI Taxonomy" id="652676"/>
    <lineage>
        <taxon>unclassified sequences</taxon>
        <taxon>metagenomes</taxon>
        <taxon>ecological metagenomes</taxon>
    </lineage>
</organism>
<dbReference type="AlphaFoldDB" id="A0A3B0W2P8"/>
<sequence>MKKFIVLLLIFSNASYPAVSLNQHGLGDMLILPYYTVNNELNTLVSITNTSSVASKAVKIIFKEGQTGYSVGGMNVYLAPNDMWTFAMNKSGEETLIISNDLSCAPNFTGSMQLSAETNEIAPDSSDVNLFEGHIEIYEMGSFDPSIGFGNDITFTDGLPNDCAQISSNWQTGGEWQDNDPYTELQPPTGALSASVNLIDVSNGINYSYDATAIASFFTENNLVHSAPADIQQPALNDASNISMVMYQGEPMVTTWPTGFEAISAILIKNQLTTEYSNELSINGQTEVILSFPTKYYHLQNDERIEPFVGSGGFGSYEGCELFQNQIYDRDSAIAYFVPGGVSPRPPFLCGTTSVIKIQGSGSIY</sequence>
<proteinExistence type="predicted"/>
<protein>
    <submittedName>
        <fullName evidence="1">Uncharacterized protein</fullName>
    </submittedName>
</protein>
<reference evidence="1" key="1">
    <citation type="submission" date="2018-06" db="EMBL/GenBank/DDBJ databases">
        <authorList>
            <person name="Zhirakovskaya E."/>
        </authorList>
    </citation>
    <scope>NUCLEOTIDE SEQUENCE</scope>
</reference>
<evidence type="ECO:0000313" key="1">
    <source>
        <dbReference type="EMBL" id="VAW45552.1"/>
    </source>
</evidence>